<dbReference type="EMBL" id="FZNQ01000013">
    <property type="protein sequence ID" value="SNR53192.1"/>
    <property type="molecule type" value="Genomic_DNA"/>
</dbReference>
<keyword evidence="2" id="KW-1185">Reference proteome</keyword>
<evidence type="ECO:0000313" key="2">
    <source>
        <dbReference type="Proteomes" id="UP000198397"/>
    </source>
</evidence>
<name>A0A238X3B5_HALVU</name>
<dbReference type="AlphaFoldDB" id="A0A238X3B5"/>
<dbReference type="RefSeq" id="WP_089385257.1">
    <property type="nucleotide sequence ID" value="NZ_FZNQ01000013.1"/>
</dbReference>
<dbReference type="Proteomes" id="UP000198397">
    <property type="component" value="Unassembled WGS sequence"/>
</dbReference>
<protein>
    <submittedName>
        <fullName evidence="1">Uncharacterized protein</fullName>
    </submittedName>
</protein>
<organism evidence="1 2">
    <name type="scientific">Halorubrum vacuolatum</name>
    <name type="common">Natronobacterium vacuolatum</name>
    <dbReference type="NCBI Taxonomy" id="63740"/>
    <lineage>
        <taxon>Archaea</taxon>
        <taxon>Methanobacteriati</taxon>
        <taxon>Methanobacteriota</taxon>
        <taxon>Stenosarchaea group</taxon>
        <taxon>Halobacteria</taxon>
        <taxon>Halobacteriales</taxon>
        <taxon>Haloferacaceae</taxon>
        <taxon>Halorubrum</taxon>
    </lineage>
</organism>
<proteinExistence type="predicted"/>
<dbReference type="OrthoDB" id="202899at2157"/>
<gene>
    <name evidence="1" type="ORF">SAMN06264855_1138</name>
</gene>
<sequence length="184" mass="21636">MNKSDPSQVRIEDREDALRLLTTSEILLPDGLTVRKIRERGAWWQFNKEDFSFRLERHPSPLLAASMVGGPTPARWHIRTRYRYHLTSGEWEVTELTREFSFDATLLIDYVFERGATRELWQDAVARIQASDDPETAFAEEFDQFIESYREQWRNVPAEQRTEMLAVLEQAARRRADIAEDDSE</sequence>
<reference evidence="1 2" key="1">
    <citation type="submission" date="2017-06" db="EMBL/GenBank/DDBJ databases">
        <authorList>
            <person name="Kim H.J."/>
            <person name="Triplett B.A."/>
        </authorList>
    </citation>
    <scope>NUCLEOTIDE SEQUENCE [LARGE SCALE GENOMIC DNA]</scope>
    <source>
        <strain evidence="1 2">DSM 8800</strain>
    </source>
</reference>
<accession>A0A238X3B5</accession>
<evidence type="ECO:0000313" key="1">
    <source>
        <dbReference type="EMBL" id="SNR53192.1"/>
    </source>
</evidence>